<evidence type="ECO:0000259" key="10">
    <source>
        <dbReference type="Pfam" id="PF00730"/>
    </source>
</evidence>
<dbReference type="PANTHER" id="PTHR42944">
    <property type="entry name" value="ADENINE DNA GLYCOSYLASE"/>
    <property type="match status" value="1"/>
</dbReference>
<evidence type="ECO:0000256" key="8">
    <source>
        <dbReference type="ARBA" id="ARBA00023204"/>
    </source>
</evidence>
<accession>A0A380FKT2</accession>
<dbReference type="InterPro" id="IPR011257">
    <property type="entry name" value="DNA_glycosylase"/>
</dbReference>
<keyword evidence="9 11" id="KW-0326">Glycosidase</keyword>
<reference evidence="11 12" key="1">
    <citation type="submission" date="2018-06" db="EMBL/GenBank/DDBJ databases">
        <authorList>
            <consortium name="Pathogen Informatics"/>
            <person name="Doyle S."/>
        </authorList>
    </citation>
    <scope>NUCLEOTIDE SEQUENCE [LARGE SCALE GENOMIC DNA]</scope>
    <source>
        <strain evidence="11 12">NCTC12195</strain>
    </source>
</reference>
<evidence type="ECO:0000256" key="3">
    <source>
        <dbReference type="ARBA" id="ARBA00022723"/>
    </source>
</evidence>
<keyword evidence="8" id="KW-0234">DNA repair</keyword>
<dbReference type="SUPFAM" id="SSF48150">
    <property type="entry name" value="DNA-glycosylase"/>
    <property type="match status" value="1"/>
</dbReference>
<evidence type="ECO:0000256" key="9">
    <source>
        <dbReference type="ARBA" id="ARBA00023295"/>
    </source>
</evidence>
<dbReference type="AlphaFoldDB" id="A0A380FKT2"/>
<dbReference type="InterPro" id="IPR044298">
    <property type="entry name" value="MIG/MutY"/>
</dbReference>
<evidence type="ECO:0000256" key="2">
    <source>
        <dbReference type="ARBA" id="ARBA00008343"/>
    </source>
</evidence>
<keyword evidence="7" id="KW-0411">Iron-sulfur</keyword>
<evidence type="ECO:0000313" key="12">
    <source>
        <dbReference type="Proteomes" id="UP000255277"/>
    </source>
</evidence>
<sequence length="97" mass="12072">MFKENEFKTNLVTWFDENQREMPWRETSNPYYIWLSEVMLQQTQVKTVIDYYLRFTKRFPTIEDLSNAHEDDVLKYWEGLGYYSRARIFIQQLKRSR</sequence>
<dbReference type="CDD" id="cd00056">
    <property type="entry name" value="ENDO3c"/>
    <property type="match status" value="1"/>
</dbReference>
<name>A0A380FKT2_STAGA</name>
<dbReference type="GO" id="GO:0046872">
    <property type="term" value="F:metal ion binding"/>
    <property type="evidence" value="ECO:0007669"/>
    <property type="project" value="UniProtKB-KW"/>
</dbReference>
<dbReference type="GO" id="GO:0034039">
    <property type="term" value="F:8-oxo-7,8-dihydroguanine DNA N-glycosylase activity"/>
    <property type="evidence" value="ECO:0007669"/>
    <property type="project" value="TreeGrafter"/>
</dbReference>
<proteinExistence type="inferred from homology"/>
<protein>
    <submittedName>
        <fullName evidence="11">A G-specific DNA glycosylase</fullName>
        <ecNumber evidence="11">3.2.2.-</ecNumber>
    </submittedName>
</protein>
<dbReference type="GO" id="GO:0032357">
    <property type="term" value="F:oxidized purine DNA binding"/>
    <property type="evidence" value="ECO:0007669"/>
    <property type="project" value="TreeGrafter"/>
</dbReference>
<dbReference type="STRING" id="1293.SH09_08165"/>
<keyword evidence="6" id="KW-0408">Iron</keyword>
<evidence type="ECO:0000313" key="11">
    <source>
        <dbReference type="EMBL" id="SUM33936.1"/>
    </source>
</evidence>
<dbReference type="GO" id="GO:0035485">
    <property type="term" value="F:adenine/guanine mispair binding"/>
    <property type="evidence" value="ECO:0007669"/>
    <property type="project" value="TreeGrafter"/>
</dbReference>
<evidence type="ECO:0000256" key="6">
    <source>
        <dbReference type="ARBA" id="ARBA00023004"/>
    </source>
</evidence>
<feature type="domain" description="HhH-GPD" evidence="10">
    <location>
        <begin position="36"/>
        <end position="87"/>
    </location>
</feature>
<dbReference type="EC" id="3.2.2.-" evidence="11"/>
<dbReference type="InterPro" id="IPR003265">
    <property type="entry name" value="HhH-GPD_domain"/>
</dbReference>
<comment type="cofactor">
    <cofactor evidence="1">
        <name>[4Fe-4S] cluster</name>
        <dbReference type="ChEBI" id="CHEBI:49883"/>
    </cofactor>
</comment>
<evidence type="ECO:0000256" key="5">
    <source>
        <dbReference type="ARBA" id="ARBA00022801"/>
    </source>
</evidence>
<evidence type="ECO:0000256" key="4">
    <source>
        <dbReference type="ARBA" id="ARBA00022763"/>
    </source>
</evidence>
<comment type="similarity">
    <text evidence="2">Belongs to the Nth/MutY family.</text>
</comment>
<dbReference type="PANTHER" id="PTHR42944:SF1">
    <property type="entry name" value="ADENINE DNA GLYCOSYLASE"/>
    <property type="match status" value="1"/>
</dbReference>
<dbReference type="GO" id="GO:0000701">
    <property type="term" value="F:purine-specific mismatch base pair DNA N-glycosylase activity"/>
    <property type="evidence" value="ECO:0007669"/>
    <property type="project" value="TreeGrafter"/>
</dbReference>
<evidence type="ECO:0000256" key="7">
    <source>
        <dbReference type="ARBA" id="ARBA00023014"/>
    </source>
</evidence>
<keyword evidence="3" id="KW-0479">Metal-binding</keyword>
<dbReference type="GO" id="GO:0051536">
    <property type="term" value="F:iron-sulfur cluster binding"/>
    <property type="evidence" value="ECO:0007669"/>
    <property type="project" value="UniProtKB-KW"/>
</dbReference>
<dbReference type="GO" id="GO:0006298">
    <property type="term" value="P:mismatch repair"/>
    <property type="evidence" value="ECO:0007669"/>
    <property type="project" value="TreeGrafter"/>
</dbReference>
<dbReference type="EMBL" id="UHDK01000001">
    <property type="protein sequence ID" value="SUM33936.1"/>
    <property type="molecule type" value="Genomic_DNA"/>
</dbReference>
<organism evidence="11 12">
    <name type="scientific">Staphylococcus gallinarum</name>
    <dbReference type="NCBI Taxonomy" id="1293"/>
    <lineage>
        <taxon>Bacteria</taxon>
        <taxon>Bacillati</taxon>
        <taxon>Bacillota</taxon>
        <taxon>Bacilli</taxon>
        <taxon>Bacillales</taxon>
        <taxon>Staphylococcaceae</taxon>
        <taxon>Staphylococcus</taxon>
    </lineage>
</organism>
<dbReference type="Pfam" id="PF00730">
    <property type="entry name" value="HhH-GPD"/>
    <property type="match status" value="1"/>
</dbReference>
<dbReference type="Proteomes" id="UP000255277">
    <property type="component" value="Unassembled WGS sequence"/>
</dbReference>
<dbReference type="Gene3D" id="1.10.340.30">
    <property type="entry name" value="Hypothetical protein, domain 2"/>
    <property type="match status" value="1"/>
</dbReference>
<dbReference type="GO" id="GO:0006284">
    <property type="term" value="P:base-excision repair"/>
    <property type="evidence" value="ECO:0007669"/>
    <property type="project" value="InterPro"/>
</dbReference>
<keyword evidence="5 11" id="KW-0378">Hydrolase</keyword>
<keyword evidence="4" id="KW-0227">DNA damage</keyword>
<gene>
    <name evidence="11" type="primary">mutY_2</name>
    <name evidence="11" type="ORF">NCTC12195_03444</name>
</gene>
<evidence type="ECO:0000256" key="1">
    <source>
        <dbReference type="ARBA" id="ARBA00001966"/>
    </source>
</evidence>